<gene>
    <name evidence="2" type="ORF">EQG49_05165</name>
</gene>
<organism evidence="2 3">
    <name type="scientific">Periweissella cryptocerci</name>
    <dbReference type="NCBI Taxonomy" id="2506420"/>
    <lineage>
        <taxon>Bacteria</taxon>
        <taxon>Bacillati</taxon>
        <taxon>Bacillota</taxon>
        <taxon>Bacilli</taxon>
        <taxon>Lactobacillales</taxon>
        <taxon>Lactobacillaceae</taxon>
        <taxon>Periweissella</taxon>
    </lineage>
</organism>
<evidence type="ECO:0000313" key="2">
    <source>
        <dbReference type="EMBL" id="QBO35889.1"/>
    </source>
</evidence>
<name>A0A4P6YT15_9LACO</name>
<keyword evidence="3" id="KW-1185">Reference proteome</keyword>
<protein>
    <submittedName>
        <fullName evidence="2">Uncharacterized protein</fullName>
    </submittedName>
</protein>
<proteinExistence type="predicted"/>
<dbReference type="EMBL" id="CP037940">
    <property type="protein sequence ID" value="QBO35889.1"/>
    <property type="molecule type" value="Genomic_DNA"/>
</dbReference>
<reference evidence="3" key="1">
    <citation type="submission" date="2019-03" db="EMBL/GenBank/DDBJ databases">
        <title>Weissella sp. 26KH-42 Genome sequencing.</title>
        <authorList>
            <person name="Heo J."/>
            <person name="Kim S.-J."/>
            <person name="Kim J.-S."/>
            <person name="Hong S.-B."/>
            <person name="Kwon S.-W."/>
        </authorList>
    </citation>
    <scope>NUCLEOTIDE SEQUENCE [LARGE SCALE GENOMIC DNA]</scope>
    <source>
        <strain evidence="3">26KH-42</strain>
    </source>
</reference>
<evidence type="ECO:0000313" key="3">
    <source>
        <dbReference type="Proteomes" id="UP000292886"/>
    </source>
</evidence>
<accession>A0A4P6YT15</accession>
<sequence>MKIKWLISVFGILLALIVWQTGSTAEITSKNTFQLQDTSKVVSQLRQSAQISSTLPNSGGEAEQQAAPIVGAEQTPAASGNAVDIVRRRPKTWITKYEDLIVWFSSVGGRFNLRATGDNQGMRSSCGLWWIFWFTFSGILIIFGLFFLLLLLFKRRKRKGTNDEQVD</sequence>
<dbReference type="RefSeq" id="WP_133362968.1">
    <property type="nucleotide sequence ID" value="NZ_CP037940.1"/>
</dbReference>
<keyword evidence="1" id="KW-1133">Transmembrane helix</keyword>
<dbReference type="AlphaFoldDB" id="A0A4P6YT15"/>
<feature type="transmembrane region" description="Helical" evidence="1">
    <location>
        <begin position="128"/>
        <end position="153"/>
    </location>
</feature>
<dbReference type="KEGG" id="wei:EQG49_05165"/>
<keyword evidence="1" id="KW-0472">Membrane</keyword>
<evidence type="ECO:0000256" key="1">
    <source>
        <dbReference type="SAM" id="Phobius"/>
    </source>
</evidence>
<keyword evidence="1" id="KW-0812">Transmembrane</keyword>
<dbReference type="Proteomes" id="UP000292886">
    <property type="component" value="Chromosome"/>
</dbReference>